<reference evidence="2" key="1">
    <citation type="submission" date="2018-02" db="EMBL/GenBank/DDBJ databases">
        <title>Rhizophora mucronata_Transcriptome.</title>
        <authorList>
            <person name="Meera S.P."/>
            <person name="Sreeshan A."/>
            <person name="Augustine A."/>
        </authorList>
    </citation>
    <scope>NUCLEOTIDE SEQUENCE</scope>
    <source>
        <tissue evidence="2">Leaf</tissue>
    </source>
</reference>
<dbReference type="PANTHER" id="PTHR32091">
    <property type="entry name" value="EUKARYOTIC TRANSLATION INITIATION FACTOR 4B"/>
    <property type="match status" value="1"/>
</dbReference>
<protein>
    <submittedName>
        <fullName evidence="2">Uncharacterized protein</fullName>
    </submittedName>
</protein>
<feature type="compositionally biased region" description="Polar residues" evidence="1">
    <location>
        <begin position="22"/>
        <end position="35"/>
    </location>
</feature>
<feature type="compositionally biased region" description="Basic and acidic residues" evidence="1">
    <location>
        <begin position="156"/>
        <end position="173"/>
    </location>
</feature>
<evidence type="ECO:0000256" key="1">
    <source>
        <dbReference type="SAM" id="MobiDB-lite"/>
    </source>
</evidence>
<feature type="compositionally biased region" description="Basic and acidic residues" evidence="1">
    <location>
        <begin position="1"/>
        <end position="16"/>
    </location>
</feature>
<feature type="compositionally biased region" description="Basic and acidic residues" evidence="1">
    <location>
        <begin position="225"/>
        <end position="243"/>
    </location>
</feature>
<dbReference type="InterPro" id="IPR010433">
    <property type="entry name" value="EIF-4B_pln"/>
</dbReference>
<dbReference type="PANTHER" id="PTHR32091:SF4">
    <property type="entry name" value="OS07G0546100 PROTEIN"/>
    <property type="match status" value="1"/>
</dbReference>
<evidence type="ECO:0000313" key="2">
    <source>
        <dbReference type="EMBL" id="MBW95745.1"/>
    </source>
</evidence>
<feature type="compositionally biased region" description="Basic and acidic residues" evidence="1">
    <location>
        <begin position="195"/>
        <end position="217"/>
    </location>
</feature>
<dbReference type="AlphaFoldDB" id="A0A2P2JQL7"/>
<proteinExistence type="predicted"/>
<dbReference type="GO" id="GO:0003729">
    <property type="term" value="F:mRNA binding"/>
    <property type="evidence" value="ECO:0007669"/>
    <property type="project" value="TreeGrafter"/>
</dbReference>
<feature type="region of interest" description="Disordered" evidence="1">
    <location>
        <begin position="149"/>
        <end position="251"/>
    </location>
</feature>
<dbReference type="GO" id="GO:0003743">
    <property type="term" value="F:translation initiation factor activity"/>
    <property type="evidence" value="ECO:0007669"/>
    <property type="project" value="InterPro"/>
</dbReference>
<feature type="compositionally biased region" description="Polar residues" evidence="1">
    <location>
        <begin position="77"/>
        <end position="96"/>
    </location>
</feature>
<dbReference type="EMBL" id="GGEC01015262">
    <property type="protein sequence ID" value="MBW95745.1"/>
    <property type="molecule type" value="Transcribed_RNA"/>
</dbReference>
<organism evidence="2">
    <name type="scientific">Rhizophora mucronata</name>
    <name type="common">Asiatic mangrove</name>
    <dbReference type="NCBI Taxonomy" id="61149"/>
    <lineage>
        <taxon>Eukaryota</taxon>
        <taxon>Viridiplantae</taxon>
        <taxon>Streptophyta</taxon>
        <taxon>Embryophyta</taxon>
        <taxon>Tracheophyta</taxon>
        <taxon>Spermatophyta</taxon>
        <taxon>Magnoliopsida</taxon>
        <taxon>eudicotyledons</taxon>
        <taxon>Gunneridae</taxon>
        <taxon>Pentapetalae</taxon>
        <taxon>rosids</taxon>
        <taxon>fabids</taxon>
        <taxon>Malpighiales</taxon>
        <taxon>Rhizophoraceae</taxon>
        <taxon>Rhizophora</taxon>
    </lineage>
</organism>
<name>A0A2P2JQL7_RHIMU</name>
<feature type="region of interest" description="Disordered" evidence="1">
    <location>
        <begin position="1"/>
        <end position="97"/>
    </location>
</feature>
<sequence length="315" mass="35838">MNSGKIRSEMYAEEPRAGPSGARSQFPSTMPLQLSEQHKSKLLSGSKSLEMESLENNKRQGYQQAMDTRGMEVAQESYRNSNPRKPITTDSKTDSQPVDRLVERRRLNLMPRSQLVDQTDESLKRERNTLFGGARPREVVLKERGNITIHNPDVSHLPDRAQRVNSPKKEVSSEHFVANSRHGQRVENQALNRRTGRDSEHKDKRMDQDKVNAERRNWQNKNWRSSRDAEGQQHEPETWRKPIENPTPAFHDASGICHGKLVSALELAHAFSKSVSSPKIPDLPSTQWGLSGHKNQVPFSRLADTHSHEVYSAST</sequence>
<accession>A0A2P2JQL7</accession>